<dbReference type="PANTHER" id="PTHR34202:SF1">
    <property type="entry name" value="UPF0548 PROTEIN"/>
    <property type="match status" value="1"/>
</dbReference>
<dbReference type="InterPro" id="IPR018960">
    <property type="entry name" value="DUF1990"/>
</dbReference>
<name>A0ABN2EB42_9ACTN</name>
<sequence>MSTDLSRLALTDTAAGTTLTGDSWSFEQSVRLGSGEKCWTFVSAELLRWGVKTRSGFSVEGDPQVVAGRRFWVLAQVGPFRIREPVQVMAVVDEPRRAGFAYGTLAGHPVRGEETFLAERRTDDSVWLTVRSQTRPAAGLWRLAYPAALVAQRVYRRRYLAALLVEG</sequence>
<reference evidence="2 3" key="1">
    <citation type="journal article" date="2019" name="Int. J. Syst. Evol. Microbiol.">
        <title>The Global Catalogue of Microorganisms (GCM) 10K type strain sequencing project: providing services to taxonomists for standard genome sequencing and annotation.</title>
        <authorList>
            <consortium name="The Broad Institute Genomics Platform"/>
            <consortium name="The Broad Institute Genome Sequencing Center for Infectious Disease"/>
            <person name="Wu L."/>
            <person name="Ma J."/>
        </authorList>
    </citation>
    <scope>NUCLEOTIDE SEQUENCE [LARGE SCALE GENOMIC DNA]</scope>
    <source>
        <strain evidence="2 3">JCM 14304</strain>
    </source>
</reference>
<evidence type="ECO:0000313" key="2">
    <source>
        <dbReference type="EMBL" id="GAA1598515.1"/>
    </source>
</evidence>
<dbReference type="EMBL" id="BAAAND010000008">
    <property type="protein sequence ID" value="GAA1598515.1"/>
    <property type="molecule type" value="Genomic_DNA"/>
</dbReference>
<keyword evidence="3" id="KW-1185">Reference proteome</keyword>
<dbReference type="PANTHER" id="PTHR34202">
    <property type="entry name" value="UPF0548 PROTEIN"/>
    <property type="match status" value="1"/>
</dbReference>
<proteinExistence type="predicted"/>
<dbReference type="RefSeq" id="WP_344195903.1">
    <property type="nucleotide sequence ID" value="NZ_BAAAND010000008.1"/>
</dbReference>
<evidence type="ECO:0000259" key="1">
    <source>
        <dbReference type="Pfam" id="PF09348"/>
    </source>
</evidence>
<accession>A0ABN2EB42</accession>
<evidence type="ECO:0000313" key="3">
    <source>
        <dbReference type="Proteomes" id="UP001500190"/>
    </source>
</evidence>
<dbReference type="Proteomes" id="UP001500190">
    <property type="component" value="Unassembled WGS sequence"/>
</dbReference>
<feature type="domain" description="DUF1990" evidence="1">
    <location>
        <begin position="27"/>
        <end position="162"/>
    </location>
</feature>
<gene>
    <name evidence="2" type="ORF">GCM10009742_52480</name>
</gene>
<dbReference type="PIRSF" id="PIRSF010260">
    <property type="entry name" value="UCP010260"/>
    <property type="match status" value="1"/>
</dbReference>
<dbReference type="InterPro" id="IPR014457">
    <property type="entry name" value="UCP010260"/>
</dbReference>
<dbReference type="Pfam" id="PF09348">
    <property type="entry name" value="DUF1990"/>
    <property type="match status" value="1"/>
</dbReference>
<comment type="caution">
    <text evidence="2">The sequence shown here is derived from an EMBL/GenBank/DDBJ whole genome shotgun (WGS) entry which is preliminary data.</text>
</comment>
<protein>
    <submittedName>
        <fullName evidence="2">DUF1990 domain-containing protein</fullName>
    </submittedName>
</protein>
<organism evidence="2 3">
    <name type="scientific">Kribbella karoonensis</name>
    <dbReference type="NCBI Taxonomy" id="324851"/>
    <lineage>
        <taxon>Bacteria</taxon>
        <taxon>Bacillati</taxon>
        <taxon>Actinomycetota</taxon>
        <taxon>Actinomycetes</taxon>
        <taxon>Propionibacteriales</taxon>
        <taxon>Kribbellaceae</taxon>
        <taxon>Kribbella</taxon>
    </lineage>
</organism>